<evidence type="ECO:0008006" key="4">
    <source>
        <dbReference type="Google" id="ProtNLM"/>
    </source>
</evidence>
<dbReference type="InterPro" id="IPR028976">
    <property type="entry name" value="CheC-like_sf"/>
</dbReference>
<evidence type="ECO:0000313" key="2">
    <source>
        <dbReference type="EMBL" id="SEJ43902.1"/>
    </source>
</evidence>
<keyword evidence="3" id="KW-1185">Reference proteome</keyword>
<protein>
    <recommendedName>
        <fullName evidence="4">Chemotaxis phosphatase CheX</fullName>
    </recommendedName>
</protein>
<accession>A0A1H6Z2S4</accession>
<dbReference type="Gene3D" id="3.40.1550.10">
    <property type="entry name" value="CheC-like"/>
    <property type="match status" value="1"/>
</dbReference>
<dbReference type="Proteomes" id="UP000199662">
    <property type="component" value="Unassembled WGS sequence"/>
</dbReference>
<dbReference type="EMBL" id="FNZK01000007">
    <property type="protein sequence ID" value="SEJ43902.1"/>
    <property type="molecule type" value="Genomic_DNA"/>
</dbReference>
<name>A0A1H6Z2S4_9FIRM</name>
<dbReference type="RefSeq" id="WP_091831042.1">
    <property type="nucleotide sequence ID" value="NZ_FNZK01000007.1"/>
</dbReference>
<organism evidence="2 3">
    <name type="scientific">Propionispira arboris</name>
    <dbReference type="NCBI Taxonomy" id="84035"/>
    <lineage>
        <taxon>Bacteria</taxon>
        <taxon>Bacillati</taxon>
        <taxon>Bacillota</taxon>
        <taxon>Negativicutes</taxon>
        <taxon>Selenomonadales</taxon>
        <taxon>Selenomonadaceae</taxon>
        <taxon>Propionispira</taxon>
    </lineage>
</organism>
<reference evidence="2 3" key="1">
    <citation type="submission" date="2016-10" db="EMBL/GenBank/DDBJ databases">
        <authorList>
            <person name="de Groot N.N."/>
        </authorList>
    </citation>
    <scope>NUCLEOTIDE SEQUENCE [LARGE SCALE GENOMIC DNA]</scope>
    <source>
        <strain evidence="2 3">DSM 2179</strain>
    </source>
</reference>
<dbReference type="SUPFAM" id="SSF103039">
    <property type="entry name" value="CheC-like"/>
    <property type="match status" value="1"/>
</dbReference>
<dbReference type="GO" id="GO:0006935">
    <property type="term" value="P:chemotaxis"/>
    <property type="evidence" value="ECO:0007669"/>
    <property type="project" value="UniProtKB-KW"/>
</dbReference>
<sequence>MLSQYFAQYLLNHHFLTAQQVRELLDAESKHHVKLGVLAMSQNLMTAEQVEQVHHLQVSCDRLFGEVAIDEGYLTESQVKTLLHAQDSGNLNLGQAIIDKNIMSLPQLEKVIKDYKKNSNMVLTDALSLIQLSKIDFSEIEEVRELYTEYTDLFLRSVLRFMDTAAVVDPHAELVHTDKETVVVSQRLMGDVILTTGILAEEAVFLEMARRYSQEDITEVNELAIDSVSEFLNVTNGLFVVNLSNRHLDVDLEPQKFARNEVPFGNKQAIIHVNTRFGGFELIIAADEIIF</sequence>
<proteinExistence type="predicted"/>
<dbReference type="STRING" id="84035.SAMN05660742_107163"/>
<dbReference type="AlphaFoldDB" id="A0A1H6Z2S4"/>
<evidence type="ECO:0000313" key="3">
    <source>
        <dbReference type="Proteomes" id="UP000199662"/>
    </source>
</evidence>
<keyword evidence="1" id="KW-0145">Chemotaxis</keyword>
<gene>
    <name evidence="2" type="ORF">SAMN05660742_107163</name>
</gene>
<evidence type="ECO:0000256" key="1">
    <source>
        <dbReference type="ARBA" id="ARBA00022500"/>
    </source>
</evidence>